<dbReference type="Gene3D" id="3.10.450.40">
    <property type="match status" value="1"/>
</dbReference>
<dbReference type="Pfam" id="PF04965">
    <property type="entry name" value="GPW_gp25"/>
    <property type="match status" value="1"/>
</dbReference>
<comment type="caution">
    <text evidence="3">The sequence shown here is derived from an EMBL/GenBank/DDBJ whole genome shotgun (WGS) entry which is preliminary data.</text>
</comment>
<reference evidence="3" key="1">
    <citation type="submission" date="2020-10" db="EMBL/GenBank/DDBJ databases">
        <title>Sequencing the genomes of 1000 actinobacteria strains.</title>
        <authorList>
            <person name="Klenk H.-P."/>
        </authorList>
    </citation>
    <scope>NUCLEOTIDE SEQUENCE</scope>
    <source>
        <strain evidence="3">DSM 45354</strain>
    </source>
</reference>
<feature type="domain" description="IraD/Gp25-like" evidence="2">
    <location>
        <begin position="40"/>
        <end position="128"/>
    </location>
</feature>
<proteinExistence type="predicted"/>
<dbReference type="InterPro" id="IPR007048">
    <property type="entry name" value="IraD/Gp25-like"/>
</dbReference>
<dbReference type="Proteomes" id="UP000638648">
    <property type="component" value="Unassembled WGS sequence"/>
</dbReference>
<name>A0A927MQK2_9ACTN</name>
<evidence type="ECO:0000259" key="2">
    <source>
        <dbReference type="Pfam" id="PF04965"/>
    </source>
</evidence>
<evidence type="ECO:0000256" key="1">
    <source>
        <dbReference type="SAM" id="MobiDB-lite"/>
    </source>
</evidence>
<gene>
    <name evidence="3" type="ORF">HEB94_001374</name>
</gene>
<protein>
    <submittedName>
        <fullName evidence="3">Phage baseplate assembly protein W</fullName>
    </submittedName>
</protein>
<dbReference type="RefSeq" id="WP_192749046.1">
    <property type="nucleotide sequence ID" value="NZ_BAABJL010000126.1"/>
</dbReference>
<dbReference type="SUPFAM" id="SSF160719">
    <property type="entry name" value="gpW/gp25-like"/>
    <property type="match status" value="1"/>
</dbReference>
<dbReference type="AlphaFoldDB" id="A0A927MQK2"/>
<evidence type="ECO:0000313" key="4">
    <source>
        <dbReference type="Proteomes" id="UP000638648"/>
    </source>
</evidence>
<sequence length="189" mass="19884">MSPRFAAPRFSGLTVGGPASTTGGGVGLGITPTGALAMVDGDASVRQAILLLLSTRPGERLMRPTYGSHLHRLIFAPNDQTTAGLAIHYVREAIERWEPRVQILAIDANADPDVPERLTVELRYLIRSSLATETVHYPLDLDPAMGGHAPTSPHRGPAGHPDLATDPDPESPQDHDTASGGTPDVPAGP</sequence>
<organism evidence="3 4">
    <name type="scientific">Actinopolymorpha pittospori</name>
    <dbReference type="NCBI Taxonomy" id="648752"/>
    <lineage>
        <taxon>Bacteria</taxon>
        <taxon>Bacillati</taxon>
        <taxon>Actinomycetota</taxon>
        <taxon>Actinomycetes</taxon>
        <taxon>Propionibacteriales</taxon>
        <taxon>Actinopolymorphaceae</taxon>
        <taxon>Actinopolymorpha</taxon>
    </lineage>
</organism>
<keyword evidence="4" id="KW-1185">Reference proteome</keyword>
<feature type="region of interest" description="Disordered" evidence="1">
    <location>
        <begin position="141"/>
        <end position="189"/>
    </location>
</feature>
<evidence type="ECO:0000313" key="3">
    <source>
        <dbReference type="EMBL" id="MBE1604526.1"/>
    </source>
</evidence>
<dbReference type="EMBL" id="JADBEM010000001">
    <property type="protein sequence ID" value="MBE1604526.1"/>
    <property type="molecule type" value="Genomic_DNA"/>
</dbReference>
<accession>A0A927MQK2</accession>